<proteinExistence type="predicted"/>
<sequence>MLLENQGSQPIFAVLFGSELFEEYIGQLAMASMAPLDIFSEGEQFDPKRLQEKMRVTLIAQGDVPLSIVMTLCTTLVNELKILMLYIIEITL</sequence>
<name>A0ABM1LTB9_PRUMU</name>
<accession>A0ABM1LTB9</accession>
<reference evidence="2" key="2">
    <citation type="submission" date="2025-08" db="UniProtKB">
        <authorList>
            <consortium name="RefSeq"/>
        </authorList>
    </citation>
    <scope>IDENTIFICATION</scope>
</reference>
<dbReference type="Proteomes" id="UP000694861">
    <property type="component" value="Linkage group LG6"/>
</dbReference>
<gene>
    <name evidence="2" type="primary">LOC107881414</name>
</gene>
<protein>
    <submittedName>
        <fullName evidence="2">Chaperone protein dnaJ 10-like</fullName>
    </submittedName>
</protein>
<evidence type="ECO:0000313" key="1">
    <source>
        <dbReference type="Proteomes" id="UP000694861"/>
    </source>
</evidence>
<keyword evidence="1" id="KW-1185">Reference proteome</keyword>
<reference evidence="1" key="1">
    <citation type="journal article" date="2012" name="Nat. Commun.">
        <title>The genome of Prunus mume.</title>
        <authorList>
            <person name="Zhang Q."/>
            <person name="Chen W."/>
            <person name="Sun L."/>
            <person name="Zhao F."/>
            <person name="Huang B."/>
            <person name="Yang W."/>
            <person name="Tao Y."/>
            <person name="Wang J."/>
            <person name="Yuan Z."/>
            <person name="Fan G."/>
            <person name="Xing Z."/>
            <person name="Han C."/>
            <person name="Pan H."/>
            <person name="Zhong X."/>
            <person name="Shi W."/>
            <person name="Liang X."/>
            <person name="Du D."/>
            <person name="Sun F."/>
            <person name="Xu Z."/>
            <person name="Hao R."/>
            <person name="Lv T."/>
            <person name="Lv Y."/>
            <person name="Zheng Z."/>
            <person name="Sun M."/>
            <person name="Luo L."/>
            <person name="Cai M."/>
            <person name="Gao Y."/>
            <person name="Wang J."/>
            <person name="Yin Y."/>
            <person name="Xu X."/>
            <person name="Cheng T."/>
            <person name="Wang J."/>
        </authorList>
    </citation>
    <scope>NUCLEOTIDE SEQUENCE [LARGE SCALE GENOMIC DNA]</scope>
</reference>
<dbReference type="RefSeq" id="XP_016650646.1">
    <property type="nucleotide sequence ID" value="XM_016795160.1"/>
</dbReference>
<dbReference type="GeneID" id="107881414"/>
<evidence type="ECO:0000313" key="2">
    <source>
        <dbReference type="RefSeq" id="XP_016650646.1"/>
    </source>
</evidence>
<organism evidence="1 2">
    <name type="scientific">Prunus mume</name>
    <name type="common">Japanese apricot</name>
    <name type="synonym">Armeniaca mume</name>
    <dbReference type="NCBI Taxonomy" id="102107"/>
    <lineage>
        <taxon>Eukaryota</taxon>
        <taxon>Viridiplantae</taxon>
        <taxon>Streptophyta</taxon>
        <taxon>Embryophyta</taxon>
        <taxon>Tracheophyta</taxon>
        <taxon>Spermatophyta</taxon>
        <taxon>Magnoliopsida</taxon>
        <taxon>eudicotyledons</taxon>
        <taxon>Gunneridae</taxon>
        <taxon>Pentapetalae</taxon>
        <taxon>rosids</taxon>
        <taxon>fabids</taxon>
        <taxon>Rosales</taxon>
        <taxon>Rosaceae</taxon>
        <taxon>Amygdaloideae</taxon>
        <taxon>Amygdaleae</taxon>
        <taxon>Prunus</taxon>
    </lineage>
</organism>